<evidence type="ECO:0000313" key="2">
    <source>
        <dbReference type="Proteomes" id="UP000095280"/>
    </source>
</evidence>
<reference evidence="3 4" key="1">
    <citation type="submission" date="2016-11" db="UniProtKB">
        <authorList>
            <consortium name="WormBaseParasite"/>
        </authorList>
    </citation>
    <scope>IDENTIFICATION</scope>
</reference>
<name>A0A1I8GZR0_9PLAT</name>
<dbReference type="WBParaSite" id="maker-uti_cns_0006767-snap-gene-0.2-mRNA-1">
    <property type="protein sequence ID" value="maker-uti_cns_0006767-snap-gene-0.2-mRNA-1"/>
    <property type="gene ID" value="maker-uti_cns_0006767-snap-gene-0.2"/>
</dbReference>
<dbReference type="AlphaFoldDB" id="A0A1I8GZR0"/>
<keyword evidence="1" id="KW-1133">Transmembrane helix</keyword>
<sequence length="190" mass="22902">RVWIKLRMRRQGQLVYKRFLNSVETGWMDQDWLSYLCRFCLILFSVILCSVRISTLPCPQSPLYDYLIHYRSILSRDHITDIFLILRVIFHLCYLFLHILLVYYLEMIPHLGPVVHAFRCMFSRFLSFAAIYLVVLWVFSSIFYSVSFASVHTHQDREKLENLTHYYSHHLRQVYYAFTVSLNMEKPSEL</sequence>
<keyword evidence="1" id="KW-0812">Transmembrane</keyword>
<evidence type="ECO:0000313" key="3">
    <source>
        <dbReference type="WBParaSite" id="maker-uti_cns_0003812-snap-gene-0.4-mRNA-1"/>
    </source>
</evidence>
<feature type="transmembrane region" description="Helical" evidence="1">
    <location>
        <begin position="84"/>
        <end position="105"/>
    </location>
</feature>
<accession>A0A1I8GZR0</accession>
<evidence type="ECO:0000256" key="1">
    <source>
        <dbReference type="SAM" id="Phobius"/>
    </source>
</evidence>
<dbReference type="WBParaSite" id="maker-uti_cns_0048696-snap-gene-0.3-mRNA-1">
    <property type="protein sequence ID" value="maker-uti_cns_0048696-snap-gene-0.3-mRNA-1"/>
    <property type="gene ID" value="maker-uti_cns_0048696-snap-gene-0.3"/>
</dbReference>
<feature type="transmembrane region" description="Helical" evidence="1">
    <location>
        <begin position="32"/>
        <end position="51"/>
    </location>
</feature>
<dbReference type="WBParaSite" id="maker-uti_cns_0003812-snap-gene-0.4-mRNA-1">
    <property type="protein sequence ID" value="maker-uti_cns_0003812-snap-gene-0.4-mRNA-1"/>
    <property type="gene ID" value="maker-uti_cns_0003812-snap-gene-0.4"/>
</dbReference>
<dbReference type="Proteomes" id="UP000095280">
    <property type="component" value="Unplaced"/>
</dbReference>
<keyword evidence="2" id="KW-1185">Reference proteome</keyword>
<evidence type="ECO:0000313" key="4">
    <source>
        <dbReference type="WBParaSite" id="maker-uti_cns_0006767-snap-gene-0.2-mRNA-1"/>
    </source>
</evidence>
<protein>
    <submittedName>
        <fullName evidence="3 4">Piezo_RRas_bdg domain-containing protein</fullName>
    </submittedName>
</protein>
<proteinExistence type="predicted"/>
<feature type="transmembrane region" description="Helical" evidence="1">
    <location>
        <begin position="125"/>
        <end position="149"/>
    </location>
</feature>
<organism evidence="2 3">
    <name type="scientific">Macrostomum lignano</name>
    <dbReference type="NCBI Taxonomy" id="282301"/>
    <lineage>
        <taxon>Eukaryota</taxon>
        <taxon>Metazoa</taxon>
        <taxon>Spiralia</taxon>
        <taxon>Lophotrochozoa</taxon>
        <taxon>Platyhelminthes</taxon>
        <taxon>Rhabditophora</taxon>
        <taxon>Macrostomorpha</taxon>
        <taxon>Macrostomida</taxon>
        <taxon>Macrostomidae</taxon>
        <taxon>Macrostomum</taxon>
    </lineage>
</organism>
<keyword evidence="1" id="KW-0472">Membrane</keyword>